<organism evidence="2 3">
    <name type="scientific">Durusdinium trenchii</name>
    <dbReference type="NCBI Taxonomy" id="1381693"/>
    <lineage>
        <taxon>Eukaryota</taxon>
        <taxon>Sar</taxon>
        <taxon>Alveolata</taxon>
        <taxon>Dinophyceae</taxon>
        <taxon>Suessiales</taxon>
        <taxon>Symbiodiniaceae</taxon>
        <taxon>Durusdinium</taxon>
    </lineage>
</organism>
<feature type="region of interest" description="Disordered" evidence="1">
    <location>
        <begin position="106"/>
        <end position="160"/>
    </location>
</feature>
<gene>
    <name evidence="2" type="ORF">SCF082_LOCUS24884</name>
</gene>
<feature type="compositionally biased region" description="Basic and acidic residues" evidence="1">
    <location>
        <begin position="111"/>
        <end position="133"/>
    </location>
</feature>
<dbReference type="EMBL" id="CAXAMM010018524">
    <property type="protein sequence ID" value="CAK9043584.1"/>
    <property type="molecule type" value="Genomic_DNA"/>
</dbReference>
<feature type="region of interest" description="Disordered" evidence="1">
    <location>
        <begin position="1"/>
        <end position="24"/>
    </location>
</feature>
<accession>A0ABP0M041</accession>
<evidence type="ECO:0000313" key="2">
    <source>
        <dbReference type="EMBL" id="CAK9043584.1"/>
    </source>
</evidence>
<feature type="compositionally biased region" description="Basic and acidic residues" evidence="1">
    <location>
        <begin position="37"/>
        <end position="54"/>
    </location>
</feature>
<protein>
    <submittedName>
        <fullName evidence="2">Uncharacterized protein</fullName>
    </submittedName>
</protein>
<sequence>VRANAKSKAKGKKKGGQGDGDDLFLVSSESDVEVVRVEKDKAKGKETADAEKTARSVTATTSKALPGLLSALLDVDQAAKDAELYAQTSLKGKLAEEFIASLKEASKSLGKKQEEATNYKQEVKRLRKLDRGKTSSNQPEGEAEPKRRRREPDCTNAKGE</sequence>
<name>A0ABP0M041_9DINO</name>
<feature type="non-terminal residue" evidence="2">
    <location>
        <position position="160"/>
    </location>
</feature>
<feature type="compositionally biased region" description="Basic residues" evidence="1">
    <location>
        <begin position="1"/>
        <end position="15"/>
    </location>
</feature>
<keyword evidence="3" id="KW-1185">Reference proteome</keyword>
<feature type="region of interest" description="Disordered" evidence="1">
    <location>
        <begin position="37"/>
        <end position="63"/>
    </location>
</feature>
<evidence type="ECO:0000313" key="3">
    <source>
        <dbReference type="Proteomes" id="UP001642464"/>
    </source>
</evidence>
<evidence type="ECO:0000256" key="1">
    <source>
        <dbReference type="SAM" id="MobiDB-lite"/>
    </source>
</evidence>
<reference evidence="2 3" key="1">
    <citation type="submission" date="2024-02" db="EMBL/GenBank/DDBJ databases">
        <authorList>
            <person name="Chen Y."/>
            <person name="Shah S."/>
            <person name="Dougan E. K."/>
            <person name="Thang M."/>
            <person name="Chan C."/>
        </authorList>
    </citation>
    <scope>NUCLEOTIDE SEQUENCE [LARGE SCALE GENOMIC DNA]</scope>
</reference>
<dbReference type="Proteomes" id="UP001642464">
    <property type="component" value="Unassembled WGS sequence"/>
</dbReference>
<comment type="caution">
    <text evidence="2">The sequence shown here is derived from an EMBL/GenBank/DDBJ whole genome shotgun (WGS) entry which is preliminary data.</text>
</comment>
<feature type="non-terminal residue" evidence="2">
    <location>
        <position position="1"/>
    </location>
</feature>
<proteinExistence type="predicted"/>